<evidence type="ECO:0000313" key="3">
    <source>
        <dbReference type="RefSeq" id="XP_004492391.1"/>
    </source>
</evidence>
<dbReference type="PROSITE" id="PS50181">
    <property type="entry name" value="FBOX"/>
    <property type="match status" value="1"/>
</dbReference>
<gene>
    <name evidence="3" type="primary">LOC101493711</name>
</gene>
<name>A0A1S2XP71_CICAR</name>
<dbReference type="InterPro" id="IPR036047">
    <property type="entry name" value="F-box-like_dom_sf"/>
</dbReference>
<sequence length="410" mass="47892">MDIIPNEPLPTPVFIPDNLIAEILSFLNVKSILQFKCVNKSWNTLISDPTFIQMHLKKSPQNPHLAIFWNHLDHYKVVPFPFHRLLQNPSIKLDTDNLYPLNDFSQFKLVGSCNGLLCLFFSKTKYFPNETTTYWFRFWNPSTRITSEMLGLCDYTVDDDRIYGFKYFNFVFGYVESTKTYKVVAFRVEYDEKDNKASGKSEVKVFSFDHNCWKNIQSFPVIPLNLLGICNHRRSAGVHLSGTVNWLALRDHLYPSYAYSLITSVQQFVIVSLDLSTEKYTQFLLPLGFDEVPFIPPILSVLRDCLCFSYDSNKTEFVLWQMKEYGVHESWTPLLSISYRNIKTNYIHDDFQMTCLYMNDDKAVFAFGDRHWAVIYNMRDKIMEVVEVVNKDIDWFSGAKDFVESLVSVS</sequence>
<dbReference type="InterPro" id="IPR050796">
    <property type="entry name" value="SCF_F-box_component"/>
</dbReference>
<dbReference type="SUPFAM" id="SSF81383">
    <property type="entry name" value="F-box domain"/>
    <property type="match status" value="1"/>
</dbReference>
<dbReference type="KEGG" id="cam:101493711"/>
<dbReference type="STRING" id="3827.A0A1S2XP71"/>
<dbReference type="AlphaFoldDB" id="A0A1S2XP71"/>
<feature type="domain" description="F-box" evidence="1">
    <location>
        <begin position="15"/>
        <end position="54"/>
    </location>
</feature>
<protein>
    <submittedName>
        <fullName evidence="3">F-box/kelch-repeat protein At3g23880-like</fullName>
    </submittedName>
</protein>
<reference evidence="3" key="2">
    <citation type="submission" date="2025-08" db="UniProtKB">
        <authorList>
            <consortium name="RefSeq"/>
        </authorList>
    </citation>
    <scope>IDENTIFICATION</scope>
    <source>
        <tissue evidence="3">Etiolated seedlings</tissue>
    </source>
</reference>
<dbReference type="PANTHER" id="PTHR31672:SF13">
    <property type="entry name" value="F-BOX PROTEIN CPR30-LIKE"/>
    <property type="match status" value="1"/>
</dbReference>
<dbReference type="PaxDb" id="3827-XP_004492391.1"/>
<organism evidence="2 3">
    <name type="scientific">Cicer arietinum</name>
    <name type="common">Chickpea</name>
    <name type="synonym">Garbanzo</name>
    <dbReference type="NCBI Taxonomy" id="3827"/>
    <lineage>
        <taxon>Eukaryota</taxon>
        <taxon>Viridiplantae</taxon>
        <taxon>Streptophyta</taxon>
        <taxon>Embryophyta</taxon>
        <taxon>Tracheophyta</taxon>
        <taxon>Spermatophyta</taxon>
        <taxon>Magnoliopsida</taxon>
        <taxon>eudicotyledons</taxon>
        <taxon>Gunneridae</taxon>
        <taxon>Pentapetalae</taxon>
        <taxon>rosids</taxon>
        <taxon>fabids</taxon>
        <taxon>Fabales</taxon>
        <taxon>Fabaceae</taxon>
        <taxon>Papilionoideae</taxon>
        <taxon>50 kb inversion clade</taxon>
        <taxon>NPAAA clade</taxon>
        <taxon>Hologalegina</taxon>
        <taxon>IRL clade</taxon>
        <taxon>Cicereae</taxon>
        <taxon>Cicer</taxon>
    </lineage>
</organism>
<accession>A0A1S2XP71</accession>
<evidence type="ECO:0000313" key="2">
    <source>
        <dbReference type="Proteomes" id="UP000087171"/>
    </source>
</evidence>
<evidence type="ECO:0000259" key="1">
    <source>
        <dbReference type="PROSITE" id="PS50181"/>
    </source>
</evidence>
<dbReference type="NCBIfam" id="TIGR01640">
    <property type="entry name" value="F_box_assoc_1"/>
    <property type="match status" value="1"/>
</dbReference>
<dbReference type="InterPro" id="IPR001810">
    <property type="entry name" value="F-box_dom"/>
</dbReference>
<dbReference type="OrthoDB" id="591557at2759"/>
<proteinExistence type="predicted"/>
<dbReference type="RefSeq" id="XP_004492391.1">
    <property type="nucleotide sequence ID" value="XM_004492334.3"/>
</dbReference>
<dbReference type="PANTHER" id="PTHR31672">
    <property type="entry name" value="BNACNNG10540D PROTEIN"/>
    <property type="match status" value="1"/>
</dbReference>
<dbReference type="InterPro" id="IPR017451">
    <property type="entry name" value="F-box-assoc_interact_dom"/>
</dbReference>
<dbReference type="Proteomes" id="UP000087171">
    <property type="component" value="Chromosome Ca3"/>
</dbReference>
<reference evidence="2" key="1">
    <citation type="journal article" date="2013" name="Nat. Biotechnol.">
        <title>Draft genome sequence of chickpea (Cicer arietinum) provides a resource for trait improvement.</title>
        <authorList>
            <person name="Varshney R.K."/>
            <person name="Song C."/>
            <person name="Saxena R.K."/>
            <person name="Azam S."/>
            <person name="Yu S."/>
            <person name="Sharpe A.G."/>
            <person name="Cannon S."/>
            <person name="Baek J."/>
            <person name="Rosen B.D."/>
            <person name="Tar'an B."/>
            <person name="Millan T."/>
            <person name="Zhang X."/>
            <person name="Ramsay L.D."/>
            <person name="Iwata A."/>
            <person name="Wang Y."/>
            <person name="Nelson W."/>
            <person name="Farmer A.D."/>
            <person name="Gaur P.M."/>
            <person name="Soderlund C."/>
            <person name="Penmetsa R.V."/>
            <person name="Xu C."/>
            <person name="Bharti A.K."/>
            <person name="He W."/>
            <person name="Winter P."/>
            <person name="Zhao S."/>
            <person name="Hane J.K."/>
            <person name="Carrasquilla-Garcia N."/>
            <person name="Condie J.A."/>
            <person name="Upadhyaya H.D."/>
            <person name="Luo M.C."/>
            <person name="Thudi M."/>
            <person name="Gowda C.L."/>
            <person name="Singh N.P."/>
            <person name="Lichtenzveig J."/>
            <person name="Gali K.K."/>
            <person name="Rubio J."/>
            <person name="Nadarajan N."/>
            <person name="Dolezel J."/>
            <person name="Bansal K.C."/>
            <person name="Xu X."/>
            <person name="Edwards D."/>
            <person name="Zhang G."/>
            <person name="Kahl G."/>
            <person name="Gil J."/>
            <person name="Singh K.B."/>
            <person name="Datta S.K."/>
            <person name="Jackson S.A."/>
            <person name="Wang J."/>
            <person name="Cook D.R."/>
        </authorList>
    </citation>
    <scope>NUCLEOTIDE SEQUENCE [LARGE SCALE GENOMIC DNA]</scope>
    <source>
        <strain evidence="2">cv. CDC Frontier</strain>
    </source>
</reference>
<keyword evidence="2" id="KW-1185">Reference proteome</keyword>
<dbReference type="Gene3D" id="1.20.1280.50">
    <property type="match status" value="1"/>
</dbReference>
<dbReference type="SMART" id="SM00256">
    <property type="entry name" value="FBOX"/>
    <property type="match status" value="1"/>
</dbReference>
<dbReference type="Pfam" id="PF00646">
    <property type="entry name" value="F-box"/>
    <property type="match status" value="1"/>
</dbReference>
<dbReference type="GeneID" id="101493711"/>